<evidence type="ECO:0000313" key="2">
    <source>
        <dbReference type="Proteomes" id="UP001629230"/>
    </source>
</evidence>
<sequence>MRTAIDVPLPVALTTEISPPSFRDIFGLAPGEVAASRVCAFDDMAFVRKWLGFTLQNSVSACNLLEMKLKM</sequence>
<protein>
    <submittedName>
        <fullName evidence="1">Uncharacterized protein</fullName>
    </submittedName>
</protein>
<keyword evidence="2" id="KW-1185">Reference proteome</keyword>
<dbReference type="Proteomes" id="UP001629230">
    <property type="component" value="Unassembled WGS sequence"/>
</dbReference>
<reference evidence="1 2" key="1">
    <citation type="journal article" date="2024" name="Chem. Sci.">
        <title>Discovery of megapolipeptins by genome mining of a Burkholderiales bacteria collection.</title>
        <authorList>
            <person name="Paulo B.S."/>
            <person name="Recchia M.J.J."/>
            <person name="Lee S."/>
            <person name="Fergusson C.H."/>
            <person name="Romanowski S.B."/>
            <person name="Hernandez A."/>
            <person name="Krull N."/>
            <person name="Liu D.Y."/>
            <person name="Cavanagh H."/>
            <person name="Bos A."/>
            <person name="Gray C.A."/>
            <person name="Murphy B.T."/>
            <person name="Linington R.G."/>
            <person name="Eustaquio A.S."/>
        </authorList>
    </citation>
    <scope>NUCLEOTIDE SEQUENCE [LARGE SCALE GENOMIC DNA]</scope>
    <source>
        <strain evidence="1 2">RL17-350-BIC-A</strain>
    </source>
</reference>
<name>A0ABW9B6D8_9BURK</name>
<accession>A0ABW9B6D8</accession>
<gene>
    <name evidence="1" type="ORF">PQR57_41505</name>
</gene>
<dbReference type="EMBL" id="JAQQEZ010000059">
    <property type="protein sequence ID" value="MFM0007414.1"/>
    <property type="molecule type" value="Genomic_DNA"/>
</dbReference>
<dbReference type="RefSeq" id="WP_408182049.1">
    <property type="nucleotide sequence ID" value="NZ_JAQQEZ010000059.1"/>
</dbReference>
<comment type="caution">
    <text evidence="1">The sequence shown here is derived from an EMBL/GenBank/DDBJ whole genome shotgun (WGS) entry which is preliminary data.</text>
</comment>
<evidence type="ECO:0000313" key="1">
    <source>
        <dbReference type="EMBL" id="MFM0007414.1"/>
    </source>
</evidence>
<organism evidence="1 2">
    <name type="scientific">Paraburkholderia dipogonis</name>
    <dbReference type="NCBI Taxonomy" id="1211383"/>
    <lineage>
        <taxon>Bacteria</taxon>
        <taxon>Pseudomonadati</taxon>
        <taxon>Pseudomonadota</taxon>
        <taxon>Betaproteobacteria</taxon>
        <taxon>Burkholderiales</taxon>
        <taxon>Burkholderiaceae</taxon>
        <taxon>Paraburkholderia</taxon>
    </lineage>
</organism>
<proteinExistence type="predicted"/>